<evidence type="ECO:0000256" key="1">
    <source>
        <dbReference type="ARBA" id="ARBA00005278"/>
    </source>
</evidence>
<dbReference type="AlphaFoldDB" id="A0A8I0DQU9"/>
<evidence type="ECO:0000256" key="3">
    <source>
        <dbReference type="SAM" id="MobiDB-lite"/>
    </source>
</evidence>
<keyword evidence="4" id="KW-1133">Transmembrane helix</keyword>
<dbReference type="Proteomes" id="UP000652847">
    <property type="component" value="Unassembled WGS sequence"/>
</dbReference>
<evidence type="ECO:0000313" key="6">
    <source>
        <dbReference type="Proteomes" id="UP000652847"/>
    </source>
</evidence>
<evidence type="ECO:0000256" key="4">
    <source>
        <dbReference type="SAM" id="Phobius"/>
    </source>
</evidence>
<name>A0A8I0DQU9_9FIRM</name>
<dbReference type="RefSeq" id="WP_186900908.1">
    <property type="nucleotide sequence ID" value="NZ_JACOOT010000008.1"/>
</dbReference>
<feature type="compositionally biased region" description="Basic and acidic residues" evidence="3">
    <location>
        <begin position="490"/>
        <end position="503"/>
    </location>
</feature>
<dbReference type="InterPro" id="IPR004995">
    <property type="entry name" value="Spore_Ger"/>
</dbReference>
<evidence type="ECO:0000313" key="5">
    <source>
        <dbReference type="EMBL" id="MBC5650168.1"/>
    </source>
</evidence>
<feature type="transmembrane region" description="Helical" evidence="4">
    <location>
        <begin position="360"/>
        <end position="379"/>
    </location>
</feature>
<feature type="region of interest" description="Disordered" evidence="3">
    <location>
        <begin position="490"/>
        <end position="551"/>
    </location>
</feature>
<dbReference type="PANTHER" id="PTHR22550">
    <property type="entry name" value="SPORE GERMINATION PROTEIN"/>
    <property type="match status" value="1"/>
</dbReference>
<dbReference type="GO" id="GO:0009847">
    <property type="term" value="P:spore germination"/>
    <property type="evidence" value="ECO:0007669"/>
    <property type="project" value="InterPro"/>
</dbReference>
<comment type="caution">
    <text evidence="5">The sequence shown here is derived from an EMBL/GenBank/DDBJ whole genome shotgun (WGS) entry which is preliminary data.</text>
</comment>
<sequence>MNKNDNIVMISKDIRVNEKHVRERLQDCGDIQIRRMRLGEERKVDCLMVYIEVATSNMMLEDSALGKMIGHFWEISPAQIQEFVEYNSLGIADVKKLTDMEQVFTGVLSGDAVFFMDGFDQAMKISSAGYPSMGVTEVEMEKVLRGSKEGFSDSVKTNSALIRKRLRDTRLKVVEFYIGERSHTLVQMVYMEDLVREEFLEQVKERLEAFRIDGILDSGMLEQLTEDSWFSPFPQYQTTERPDRASKEILNGKVVLLCDNSPSALVLPGVFNSFMESSEDWYNRFEMASFLRALRYVALAAATLLPGLYLAVIRFHTQILPTNMILSFAQAREGVPFSSIAELVLLELSFELIREAGVRIPGALGNAMGIVGGLIVGSAAVEANLVSPIVVMVVAITALGSLAIPNEEFASAFRLLKYFFLFLGGYLGIFGIVIGVYLTVSHLAGLLSFGVPYLVPFVKYKRENGTGTGILRVPFRKRWKRPMYAKEDESVRLRRTRSAKEEEGQNESEEGSGNWEKEKLRKNEVEETHNSGSQKDPKERSKVGKNGGESE</sequence>
<feature type="transmembrane region" description="Helical" evidence="4">
    <location>
        <begin position="293"/>
        <end position="315"/>
    </location>
</feature>
<feature type="transmembrane region" description="Helical" evidence="4">
    <location>
        <begin position="385"/>
        <end position="404"/>
    </location>
</feature>
<protein>
    <submittedName>
        <fullName evidence="5">Spore germination protein</fullName>
    </submittedName>
</protein>
<accession>A0A8I0DQU9</accession>
<dbReference type="GO" id="GO:0016020">
    <property type="term" value="C:membrane"/>
    <property type="evidence" value="ECO:0007669"/>
    <property type="project" value="InterPro"/>
</dbReference>
<dbReference type="PIRSF" id="PIRSF005690">
    <property type="entry name" value="GerBA"/>
    <property type="match status" value="1"/>
</dbReference>
<dbReference type="Pfam" id="PF03323">
    <property type="entry name" value="GerA"/>
    <property type="match status" value="1"/>
</dbReference>
<comment type="similarity">
    <text evidence="1">Belongs to the GerABKA family.</text>
</comment>
<feature type="compositionally biased region" description="Basic and acidic residues" evidence="3">
    <location>
        <begin position="515"/>
        <end position="542"/>
    </location>
</feature>
<dbReference type="EMBL" id="JACOOT010000008">
    <property type="protein sequence ID" value="MBC5650168.1"/>
    <property type="molecule type" value="Genomic_DNA"/>
</dbReference>
<keyword evidence="2 4" id="KW-0472">Membrane</keyword>
<dbReference type="InterPro" id="IPR050768">
    <property type="entry name" value="UPF0353/GerABKA_families"/>
</dbReference>
<keyword evidence="4" id="KW-0812">Transmembrane</keyword>
<organism evidence="5 6">
    <name type="scientific">Blautia segnis</name>
    <dbReference type="NCBI Taxonomy" id="2763030"/>
    <lineage>
        <taxon>Bacteria</taxon>
        <taxon>Bacillati</taxon>
        <taxon>Bacillota</taxon>
        <taxon>Clostridia</taxon>
        <taxon>Lachnospirales</taxon>
        <taxon>Lachnospiraceae</taxon>
        <taxon>Blautia</taxon>
    </lineage>
</organism>
<dbReference type="PANTHER" id="PTHR22550:SF5">
    <property type="entry name" value="LEUCINE ZIPPER PROTEIN 4"/>
    <property type="match status" value="1"/>
</dbReference>
<proteinExistence type="inferred from homology"/>
<evidence type="ECO:0000256" key="2">
    <source>
        <dbReference type="ARBA" id="ARBA00023136"/>
    </source>
</evidence>
<keyword evidence="6" id="KW-1185">Reference proteome</keyword>
<feature type="transmembrane region" description="Helical" evidence="4">
    <location>
        <begin position="416"/>
        <end position="437"/>
    </location>
</feature>
<reference evidence="5 6" key="1">
    <citation type="submission" date="2020-08" db="EMBL/GenBank/DDBJ databases">
        <title>Genome public.</title>
        <authorList>
            <person name="Liu C."/>
            <person name="Sun Q."/>
        </authorList>
    </citation>
    <scope>NUCLEOTIDE SEQUENCE [LARGE SCALE GENOMIC DNA]</scope>
    <source>
        <strain evidence="5 6">BX17</strain>
    </source>
</reference>
<gene>
    <name evidence="5" type="ORF">H8S54_03265</name>
</gene>